<dbReference type="Pfam" id="PF01740">
    <property type="entry name" value="STAS"/>
    <property type="match status" value="1"/>
</dbReference>
<dbReference type="SUPFAM" id="SSF52091">
    <property type="entry name" value="SpoIIaa-like"/>
    <property type="match status" value="1"/>
</dbReference>
<dbReference type="InterPro" id="IPR003658">
    <property type="entry name" value="Anti-sigma_ant"/>
</dbReference>
<evidence type="ECO:0000313" key="5">
    <source>
        <dbReference type="Proteomes" id="UP001304300"/>
    </source>
</evidence>
<evidence type="ECO:0000313" key="4">
    <source>
        <dbReference type="EMBL" id="WOO42427.1"/>
    </source>
</evidence>
<dbReference type="KEGG" id="puo:RZN69_04945"/>
<comment type="similarity">
    <text evidence="1 2">Belongs to the anti-sigma-factor antagonist family.</text>
</comment>
<dbReference type="InterPro" id="IPR036513">
    <property type="entry name" value="STAS_dom_sf"/>
</dbReference>
<dbReference type="PANTHER" id="PTHR33495">
    <property type="entry name" value="ANTI-SIGMA FACTOR ANTAGONIST TM_1081-RELATED-RELATED"/>
    <property type="match status" value="1"/>
</dbReference>
<dbReference type="InterPro" id="IPR002645">
    <property type="entry name" value="STAS_dom"/>
</dbReference>
<dbReference type="RefSeq" id="WP_317834947.1">
    <property type="nucleotide sequence ID" value="NZ_CP136920.1"/>
</dbReference>
<proteinExistence type="inferred from homology"/>
<dbReference type="PROSITE" id="PS50801">
    <property type="entry name" value="STAS"/>
    <property type="match status" value="1"/>
</dbReference>
<keyword evidence="5" id="KW-1185">Reference proteome</keyword>
<sequence>MQIRVFQADQSLTHLALQGRMDSPNVQRIENGFLALTAGRGKSSIIELEDVSFMVSVGMRMLIEAAKGLKSADQQFILVGPKGLVEDALRIAKLDTIFTIVETAVEALDKINHEAES</sequence>
<accession>A0AAQ3LDB6</accession>
<protein>
    <recommendedName>
        <fullName evidence="2">Anti-sigma factor antagonist</fullName>
    </recommendedName>
</protein>
<dbReference type="AlphaFoldDB" id="A0AAQ3LDB6"/>
<dbReference type="GO" id="GO:0043856">
    <property type="term" value="F:anti-sigma factor antagonist activity"/>
    <property type="evidence" value="ECO:0007669"/>
    <property type="project" value="InterPro"/>
</dbReference>
<evidence type="ECO:0000256" key="2">
    <source>
        <dbReference type="RuleBase" id="RU003749"/>
    </source>
</evidence>
<organism evidence="4 5">
    <name type="scientific">Rubellicoccus peritrichatus</name>
    <dbReference type="NCBI Taxonomy" id="3080537"/>
    <lineage>
        <taxon>Bacteria</taxon>
        <taxon>Pseudomonadati</taxon>
        <taxon>Verrucomicrobiota</taxon>
        <taxon>Opitutia</taxon>
        <taxon>Puniceicoccales</taxon>
        <taxon>Cerasicoccaceae</taxon>
        <taxon>Rubellicoccus</taxon>
    </lineage>
</organism>
<name>A0AAQ3LDB6_9BACT</name>
<evidence type="ECO:0000256" key="1">
    <source>
        <dbReference type="ARBA" id="ARBA00009013"/>
    </source>
</evidence>
<dbReference type="NCBIfam" id="TIGR00377">
    <property type="entry name" value="ant_ant_sig"/>
    <property type="match status" value="1"/>
</dbReference>
<reference evidence="4 5" key="1">
    <citation type="submission" date="2023-10" db="EMBL/GenBank/DDBJ databases">
        <title>Rubellicoccus peritrichatus gen. nov., sp. nov., isolated from an algae of coral reef tank.</title>
        <authorList>
            <person name="Luo J."/>
        </authorList>
    </citation>
    <scope>NUCLEOTIDE SEQUENCE [LARGE SCALE GENOMIC DNA]</scope>
    <source>
        <strain evidence="4 5">CR14</strain>
    </source>
</reference>
<dbReference type="Gene3D" id="3.30.750.24">
    <property type="entry name" value="STAS domain"/>
    <property type="match status" value="1"/>
</dbReference>
<gene>
    <name evidence="4" type="ORF">RZN69_04945</name>
</gene>
<dbReference type="PANTHER" id="PTHR33495:SF14">
    <property type="entry name" value="ANTI-SIGMA FACTOR ANTAGONIST"/>
    <property type="match status" value="1"/>
</dbReference>
<feature type="domain" description="STAS" evidence="3">
    <location>
        <begin position="15"/>
        <end position="111"/>
    </location>
</feature>
<dbReference type="EMBL" id="CP136920">
    <property type="protein sequence ID" value="WOO42427.1"/>
    <property type="molecule type" value="Genomic_DNA"/>
</dbReference>
<dbReference type="Proteomes" id="UP001304300">
    <property type="component" value="Chromosome"/>
</dbReference>
<dbReference type="CDD" id="cd07043">
    <property type="entry name" value="STAS_anti-anti-sigma_factors"/>
    <property type="match status" value="1"/>
</dbReference>
<evidence type="ECO:0000259" key="3">
    <source>
        <dbReference type="PROSITE" id="PS50801"/>
    </source>
</evidence>